<keyword evidence="10" id="KW-0325">Glycoprotein</keyword>
<evidence type="ECO:0000256" key="12">
    <source>
        <dbReference type="SAM" id="MobiDB-lite"/>
    </source>
</evidence>
<dbReference type="InterPro" id="IPR003591">
    <property type="entry name" value="Leu-rich_rpt_typical-subtyp"/>
</dbReference>
<dbReference type="PANTHER" id="PTHR45712">
    <property type="entry name" value="AGAP008170-PA"/>
    <property type="match status" value="1"/>
</dbReference>
<comment type="similarity">
    <text evidence="2">Belongs to the small leucine-rich proteoglycan (SLRP) family. SLRP class II subfamily.</text>
</comment>
<dbReference type="CDD" id="cd00063">
    <property type="entry name" value="FN3"/>
    <property type="match status" value="1"/>
</dbReference>
<evidence type="ECO:0000256" key="8">
    <source>
        <dbReference type="ARBA" id="ARBA00022737"/>
    </source>
</evidence>
<evidence type="ECO:0000256" key="3">
    <source>
        <dbReference type="ARBA" id="ARBA00011226"/>
    </source>
</evidence>
<dbReference type="EMBL" id="JAGXEW010000005">
    <property type="protein sequence ID" value="KAK1171470.1"/>
    <property type="molecule type" value="Genomic_DNA"/>
</dbReference>
<comment type="caution">
    <text evidence="16">The sequence shown here is derived from an EMBL/GenBank/DDBJ whole genome shotgun (WGS) entry which is preliminary data.</text>
</comment>
<evidence type="ECO:0000256" key="11">
    <source>
        <dbReference type="ARBA" id="ARBA00025136"/>
    </source>
</evidence>
<dbReference type="InterPro" id="IPR003961">
    <property type="entry name" value="FN3_dom"/>
</dbReference>
<dbReference type="SMART" id="SM00369">
    <property type="entry name" value="LRR_TYP"/>
    <property type="match status" value="4"/>
</dbReference>
<dbReference type="Pfam" id="PF00041">
    <property type="entry name" value="fn3"/>
    <property type="match status" value="1"/>
</dbReference>
<gene>
    <name evidence="16" type="primary">Lrrn4</name>
    <name evidence="16" type="ORF">AOXY_G6296</name>
</gene>
<accession>A0AAD8GBX3</accession>
<evidence type="ECO:0000313" key="17">
    <source>
        <dbReference type="Proteomes" id="UP001230051"/>
    </source>
</evidence>
<name>A0AAD8GBX3_ACIOX</name>
<evidence type="ECO:0000256" key="7">
    <source>
        <dbReference type="ARBA" id="ARBA00022614"/>
    </source>
</evidence>
<keyword evidence="8" id="KW-0677">Repeat</keyword>
<feature type="region of interest" description="Disordered" evidence="12">
    <location>
        <begin position="370"/>
        <end position="410"/>
    </location>
</feature>
<dbReference type="SUPFAM" id="SSF52058">
    <property type="entry name" value="L domain-like"/>
    <property type="match status" value="1"/>
</dbReference>
<comment type="function">
    <text evidence="11">Affects the rate of fibrils formation. May have a primary role in collagen fibrillogenesis.</text>
</comment>
<keyword evidence="13" id="KW-0472">Membrane</keyword>
<dbReference type="SMART" id="SM00060">
    <property type="entry name" value="FN3"/>
    <property type="match status" value="1"/>
</dbReference>
<dbReference type="AlphaFoldDB" id="A0AAD8GBX3"/>
<feature type="chain" id="PRO_5041917935" description="Fibromodulin" evidence="14">
    <location>
        <begin position="20"/>
        <end position="636"/>
    </location>
</feature>
<comment type="subunit">
    <text evidence="3">Binds to type I and type II collagen.</text>
</comment>
<keyword evidence="17" id="KW-1185">Reference proteome</keyword>
<dbReference type="PANTHER" id="PTHR45712:SF4">
    <property type="entry name" value="FIBROMODULIN"/>
    <property type="match status" value="1"/>
</dbReference>
<feature type="domain" description="Fibronectin type-III" evidence="15">
    <location>
        <begin position="481"/>
        <end position="572"/>
    </location>
</feature>
<dbReference type="SUPFAM" id="SSF49265">
    <property type="entry name" value="Fibronectin type III"/>
    <property type="match status" value="1"/>
</dbReference>
<evidence type="ECO:0000313" key="16">
    <source>
        <dbReference type="EMBL" id="KAK1171470.1"/>
    </source>
</evidence>
<organism evidence="16 17">
    <name type="scientific">Acipenser oxyrinchus oxyrinchus</name>
    <dbReference type="NCBI Taxonomy" id="40147"/>
    <lineage>
        <taxon>Eukaryota</taxon>
        <taxon>Metazoa</taxon>
        <taxon>Chordata</taxon>
        <taxon>Craniata</taxon>
        <taxon>Vertebrata</taxon>
        <taxon>Euteleostomi</taxon>
        <taxon>Actinopterygii</taxon>
        <taxon>Chondrostei</taxon>
        <taxon>Acipenseriformes</taxon>
        <taxon>Acipenseridae</taxon>
        <taxon>Acipenser</taxon>
    </lineage>
</organism>
<protein>
    <recommendedName>
        <fullName evidence="4">Fibromodulin</fullName>
    </recommendedName>
</protein>
<evidence type="ECO:0000256" key="1">
    <source>
        <dbReference type="ARBA" id="ARBA00004498"/>
    </source>
</evidence>
<comment type="subcellular location">
    <subcellularLocation>
        <location evidence="1">Secreted</location>
        <location evidence="1">Extracellular space</location>
        <location evidence="1">Extracellular matrix</location>
    </subcellularLocation>
</comment>
<reference evidence="16" key="1">
    <citation type="submission" date="2022-02" db="EMBL/GenBank/DDBJ databases">
        <title>Atlantic sturgeon de novo genome assembly.</title>
        <authorList>
            <person name="Stock M."/>
            <person name="Klopp C."/>
            <person name="Guiguen Y."/>
            <person name="Cabau C."/>
            <person name="Parinello H."/>
            <person name="Santidrian Yebra-Pimentel E."/>
            <person name="Kuhl H."/>
            <person name="Dirks R.P."/>
            <person name="Guessner J."/>
            <person name="Wuertz S."/>
            <person name="Du K."/>
            <person name="Schartl M."/>
        </authorList>
    </citation>
    <scope>NUCLEOTIDE SEQUENCE</scope>
    <source>
        <strain evidence="16">STURGEONOMICS-FGT-2020</strain>
        <tissue evidence="16">Whole blood</tissue>
    </source>
</reference>
<keyword evidence="9" id="KW-0654">Proteoglycan</keyword>
<keyword evidence="5" id="KW-0964">Secreted</keyword>
<dbReference type="Gene3D" id="2.60.40.10">
    <property type="entry name" value="Immunoglobulins"/>
    <property type="match status" value="1"/>
</dbReference>
<feature type="transmembrane region" description="Helical" evidence="13">
    <location>
        <begin position="575"/>
        <end position="599"/>
    </location>
</feature>
<evidence type="ECO:0000256" key="2">
    <source>
        <dbReference type="ARBA" id="ARBA00005818"/>
    </source>
</evidence>
<evidence type="ECO:0000256" key="13">
    <source>
        <dbReference type="SAM" id="Phobius"/>
    </source>
</evidence>
<dbReference type="Gene3D" id="3.80.10.10">
    <property type="entry name" value="Ribonuclease Inhibitor"/>
    <property type="match status" value="1"/>
</dbReference>
<sequence>MFLFLSSVLVMAVFWEAKCNQAMFWEAKCNQAMFWEAKCNQASGNTSFFPEVHGDLWSLDLSNRNLSSSDISCGTFKHLQLKYLNLSSNHLVMFPLCLPATLKVLDLSNNNISELTDHSFQDLLDLHTLILNHNNIIQVSLSTTLNLKVLDLSYNQLLSLPVTTNWTNLTYLSIAENQIENVYLNDLNTFQSLEHLNLAGNPLAYFNTSGRADASASNLIELDIRKTNITMNFKNTSSLNTGNSKIFNILQHLKFLSIGNCSLSTVDSANTSSSTTTGNDNENLVNCELGLRLLLSDPGKNLEKYKATTSASIQNALDNIGTIRTDGTAISPVKETTKSAASETTRGMTTETTPVTAVTYTHVGQEKTTSIRTNGTPTTKAAASETTKTATETKIAASATPKAATENTKHRPLSKPIIPFEVFDYQYNEFESDDLPSKPDQFNPQLVPCDYDPCRDLQMPCLDLQKLHKCLCPGMSTAATRPNPPTLKAAAEITYTSANIHWCAPYSTVSEYQLKVEREDRLVHLNDHIHETFRRFTLYGLPAGTTHRVCVAAKNKAGTSEDVCTTFKTEHDYTIFMYAFATATGLLLLVVIILAVCLYKRSKNPPPELPYLTNSISIQNPAFSHPMGKYDFSSNI</sequence>
<dbReference type="GO" id="GO:0005615">
    <property type="term" value="C:extracellular space"/>
    <property type="evidence" value="ECO:0007669"/>
    <property type="project" value="TreeGrafter"/>
</dbReference>
<evidence type="ECO:0000256" key="6">
    <source>
        <dbReference type="ARBA" id="ARBA00022530"/>
    </source>
</evidence>
<dbReference type="PROSITE" id="PS50853">
    <property type="entry name" value="FN3"/>
    <property type="match status" value="1"/>
</dbReference>
<dbReference type="Proteomes" id="UP001230051">
    <property type="component" value="Unassembled WGS sequence"/>
</dbReference>
<evidence type="ECO:0000256" key="9">
    <source>
        <dbReference type="ARBA" id="ARBA00022974"/>
    </source>
</evidence>
<evidence type="ECO:0000256" key="10">
    <source>
        <dbReference type="ARBA" id="ARBA00023180"/>
    </source>
</evidence>
<dbReference type="PROSITE" id="PS51450">
    <property type="entry name" value="LRR"/>
    <property type="match status" value="2"/>
</dbReference>
<feature type="compositionally biased region" description="Low complexity" evidence="12">
    <location>
        <begin position="378"/>
        <end position="400"/>
    </location>
</feature>
<keyword evidence="13" id="KW-1133">Transmembrane helix</keyword>
<proteinExistence type="inferred from homology"/>
<dbReference type="InterPro" id="IPR001611">
    <property type="entry name" value="Leu-rich_rpt"/>
</dbReference>
<evidence type="ECO:0000256" key="4">
    <source>
        <dbReference type="ARBA" id="ARBA00018230"/>
    </source>
</evidence>
<evidence type="ECO:0000259" key="15">
    <source>
        <dbReference type="PROSITE" id="PS50853"/>
    </source>
</evidence>
<evidence type="ECO:0000256" key="14">
    <source>
        <dbReference type="SAM" id="SignalP"/>
    </source>
</evidence>
<keyword evidence="14" id="KW-0732">Signal</keyword>
<keyword evidence="13" id="KW-0812">Transmembrane</keyword>
<dbReference type="PRINTS" id="PR00019">
    <property type="entry name" value="LEURICHRPT"/>
</dbReference>
<dbReference type="Pfam" id="PF13855">
    <property type="entry name" value="LRR_8"/>
    <property type="match status" value="1"/>
</dbReference>
<feature type="signal peptide" evidence="14">
    <location>
        <begin position="1"/>
        <end position="19"/>
    </location>
</feature>
<keyword evidence="6" id="KW-0272">Extracellular matrix</keyword>
<evidence type="ECO:0000256" key="5">
    <source>
        <dbReference type="ARBA" id="ARBA00022525"/>
    </source>
</evidence>
<keyword evidence="7" id="KW-0433">Leucine-rich repeat</keyword>
<dbReference type="InterPro" id="IPR032675">
    <property type="entry name" value="LRR_dom_sf"/>
</dbReference>
<dbReference type="InterPro" id="IPR013783">
    <property type="entry name" value="Ig-like_fold"/>
</dbReference>
<dbReference type="InterPro" id="IPR036116">
    <property type="entry name" value="FN3_sf"/>
</dbReference>
<dbReference type="InterPro" id="IPR050333">
    <property type="entry name" value="SLRP"/>
</dbReference>